<dbReference type="EMBL" id="NNAY01000339">
    <property type="protein sequence ID" value="OXU29090.1"/>
    <property type="molecule type" value="Genomic_DNA"/>
</dbReference>
<dbReference type="InterPro" id="IPR044726">
    <property type="entry name" value="ABCC_6TM_D2"/>
</dbReference>
<accession>A0A232FEZ4</accession>
<feature type="transmembrane region" description="Helical" evidence="8">
    <location>
        <begin position="56"/>
        <end position="77"/>
    </location>
</feature>
<dbReference type="SUPFAM" id="SSF90123">
    <property type="entry name" value="ABC transporter transmembrane region"/>
    <property type="match status" value="1"/>
</dbReference>
<evidence type="ECO:0000313" key="13">
    <source>
        <dbReference type="Proteomes" id="UP000215335"/>
    </source>
</evidence>
<keyword evidence="4" id="KW-0547">Nucleotide-binding</keyword>
<dbReference type="Pfam" id="PF00005">
    <property type="entry name" value="ABC_tran"/>
    <property type="match status" value="1"/>
</dbReference>
<keyword evidence="2" id="KW-0813">Transport</keyword>
<feature type="transmembrane region" description="Helical" evidence="8">
    <location>
        <begin position="231"/>
        <end position="256"/>
    </location>
</feature>
<dbReference type="InterPro" id="IPR003439">
    <property type="entry name" value="ABC_transporter-like_ATP-bd"/>
</dbReference>
<dbReference type="GO" id="GO:0005524">
    <property type="term" value="F:ATP binding"/>
    <property type="evidence" value="ECO:0007669"/>
    <property type="project" value="UniProtKB-KW"/>
</dbReference>
<dbReference type="Gene3D" id="1.20.1560.10">
    <property type="entry name" value="ABC transporter type 1, transmembrane domain"/>
    <property type="match status" value="1"/>
</dbReference>
<dbReference type="GO" id="GO:0016887">
    <property type="term" value="F:ATP hydrolysis activity"/>
    <property type="evidence" value="ECO:0007669"/>
    <property type="project" value="InterPro"/>
</dbReference>
<evidence type="ECO:0000256" key="1">
    <source>
        <dbReference type="ARBA" id="ARBA00004141"/>
    </source>
</evidence>
<keyword evidence="9" id="KW-0732">Signal</keyword>
<dbReference type="SUPFAM" id="SSF52540">
    <property type="entry name" value="P-loop containing nucleoside triphosphate hydrolases"/>
    <property type="match status" value="1"/>
</dbReference>
<organism evidence="12 13">
    <name type="scientific">Trichomalopsis sarcophagae</name>
    <dbReference type="NCBI Taxonomy" id="543379"/>
    <lineage>
        <taxon>Eukaryota</taxon>
        <taxon>Metazoa</taxon>
        <taxon>Ecdysozoa</taxon>
        <taxon>Arthropoda</taxon>
        <taxon>Hexapoda</taxon>
        <taxon>Insecta</taxon>
        <taxon>Pterygota</taxon>
        <taxon>Neoptera</taxon>
        <taxon>Endopterygota</taxon>
        <taxon>Hymenoptera</taxon>
        <taxon>Apocrita</taxon>
        <taxon>Proctotrupomorpha</taxon>
        <taxon>Chalcidoidea</taxon>
        <taxon>Pteromalidae</taxon>
        <taxon>Pteromalinae</taxon>
        <taxon>Trichomalopsis</taxon>
    </lineage>
</organism>
<keyword evidence="13" id="KW-1185">Reference proteome</keyword>
<dbReference type="Proteomes" id="UP000215335">
    <property type="component" value="Unassembled WGS sequence"/>
</dbReference>
<dbReference type="Pfam" id="PF00664">
    <property type="entry name" value="ABC_membrane"/>
    <property type="match status" value="1"/>
</dbReference>
<evidence type="ECO:0000256" key="2">
    <source>
        <dbReference type="ARBA" id="ARBA00022448"/>
    </source>
</evidence>
<dbReference type="PROSITE" id="PS00211">
    <property type="entry name" value="ABC_TRANSPORTER_1"/>
    <property type="match status" value="1"/>
</dbReference>
<feature type="domain" description="ABC transporter" evidence="10">
    <location>
        <begin position="341"/>
        <end position="570"/>
    </location>
</feature>
<dbReference type="InterPro" id="IPR017871">
    <property type="entry name" value="ABC_transporter-like_CS"/>
</dbReference>
<keyword evidence="5" id="KW-0067">ATP-binding</keyword>
<evidence type="ECO:0000256" key="4">
    <source>
        <dbReference type="ARBA" id="ARBA00022741"/>
    </source>
</evidence>
<feature type="chain" id="PRO_5012805263" description="ABC transporter domain-containing protein" evidence="9">
    <location>
        <begin position="19"/>
        <end position="584"/>
    </location>
</feature>
<keyword evidence="6 8" id="KW-1133">Transmembrane helix</keyword>
<evidence type="ECO:0000313" key="12">
    <source>
        <dbReference type="EMBL" id="OXU29090.1"/>
    </source>
</evidence>
<feature type="signal peptide" evidence="9">
    <location>
        <begin position="1"/>
        <end position="18"/>
    </location>
</feature>
<dbReference type="InterPro" id="IPR036640">
    <property type="entry name" value="ABC1_TM_sf"/>
</dbReference>
<dbReference type="GO" id="GO:0140359">
    <property type="term" value="F:ABC-type transporter activity"/>
    <property type="evidence" value="ECO:0007669"/>
    <property type="project" value="InterPro"/>
</dbReference>
<dbReference type="AlphaFoldDB" id="A0A232FEZ4"/>
<evidence type="ECO:0000259" key="10">
    <source>
        <dbReference type="PROSITE" id="PS50893"/>
    </source>
</evidence>
<dbReference type="PROSITE" id="PS50929">
    <property type="entry name" value="ABC_TM1F"/>
    <property type="match status" value="1"/>
</dbReference>
<gene>
    <name evidence="12" type="ORF">TSAR_009221</name>
</gene>
<proteinExistence type="predicted"/>
<dbReference type="CDD" id="cd03244">
    <property type="entry name" value="ABCC_MRP_domain2"/>
    <property type="match status" value="1"/>
</dbReference>
<dbReference type="FunFam" id="3.40.50.300:FF:000163">
    <property type="entry name" value="Multidrug resistance-associated protein member 4"/>
    <property type="match status" value="1"/>
</dbReference>
<sequence>MLISVILGFMNAAASIAAFDYWQVAWRKNDEEFLENFQNTTNMANLGISLYIHSSYIGSSLSICGGLIIIIIVTTILKNLLFFKIFMNACENIHNKMFESLMKTPLRFFQVNPSGRILNRFSNDTGSADNVLASKSFAVLDLLTSSVATYVPVLIVNWWNAFLEMILIYCSYQFSTFYTPTSQAIKRLEANAKSPVLSLAVTSLSGLTTIRSSQSQNFVSRIFDSRQNHHTAAYFLTIEISTFFSLWLEISILLLWGVTAFISISLSRNDSSSVDGIGLVLVQLRIIASLFGYLVRLMNDVFNQMASFERIIQFVDLENKPVVEGETLVKLSQDWSGRGEIKFDRVSMRYSDDAERVLKKVCFKIEPGMKLGIVGRTGAGKSSLIAALFRLAKIDGSLLIDSVDTKTIHMSDLRSRITIIPQQPILFSSSLRENLDPGREFSDASLWSALDRVELSKTFKSLNCRIDRGGGNLSSGERQLLCLARAIIKKNRILVMDEATANIDPATDELIQKTIRIVFENCTVLTIAHRIDTVVDCDKVLVMDNGEACTRPTNNFRLDHDLDTSNPYTRIPRRYYKRTIEHRP</sequence>
<comment type="subcellular location">
    <subcellularLocation>
        <location evidence="1">Membrane</location>
        <topology evidence="1">Multi-pass membrane protein</topology>
    </subcellularLocation>
</comment>
<evidence type="ECO:0000256" key="3">
    <source>
        <dbReference type="ARBA" id="ARBA00022692"/>
    </source>
</evidence>
<dbReference type="InterPro" id="IPR027417">
    <property type="entry name" value="P-loop_NTPase"/>
</dbReference>
<evidence type="ECO:0000256" key="9">
    <source>
        <dbReference type="SAM" id="SignalP"/>
    </source>
</evidence>
<feature type="domain" description="ABC transmembrane type-1" evidence="11">
    <location>
        <begin position="1"/>
        <end position="303"/>
    </location>
</feature>
<keyword evidence="7 8" id="KW-0472">Membrane</keyword>
<dbReference type="GO" id="GO:0016020">
    <property type="term" value="C:membrane"/>
    <property type="evidence" value="ECO:0007669"/>
    <property type="project" value="UniProtKB-SubCell"/>
</dbReference>
<keyword evidence="3 8" id="KW-0812">Transmembrane</keyword>
<dbReference type="SMART" id="SM00382">
    <property type="entry name" value="AAA"/>
    <property type="match status" value="1"/>
</dbReference>
<protein>
    <recommendedName>
        <fullName evidence="14">ABC transporter domain-containing protein</fullName>
    </recommendedName>
</protein>
<name>A0A232FEZ4_9HYME</name>
<reference evidence="12 13" key="1">
    <citation type="journal article" date="2017" name="Curr. Biol.">
        <title>The Evolution of Venom by Co-option of Single-Copy Genes.</title>
        <authorList>
            <person name="Martinson E.O."/>
            <person name="Mrinalini"/>
            <person name="Kelkar Y.D."/>
            <person name="Chang C.H."/>
            <person name="Werren J.H."/>
        </authorList>
    </citation>
    <scope>NUCLEOTIDE SEQUENCE [LARGE SCALE GENOMIC DNA]</scope>
    <source>
        <strain evidence="12 13">Alberta</strain>
        <tissue evidence="12">Whole body</tissue>
    </source>
</reference>
<evidence type="ECO:0000256" key="5">
    <source>
        <dbReference type="ARBA" id="ARBA00022840"/>
    </source>
</evidence>
<evidence type="ECO:0000256" key="7">
    <source>
        <dbReference type="ARBA" id="ARBA00023136"/>
    </source>
</evidence>
<dbReference type="STRING" id="543379.A0A232FEZ4"/>
<evidence type="ECO:0000259" key="11">
    <source>
        <dbReference type="PROSITE" id="PS50929"/>
    </source>
</evidence>
<dbReference type="InterPro" id="IPR050173">
    <property type="entry name" value="ABC_transporter_C-like"/>
</dbReference>
<dbReference type="OrthoDB" id="6500128at2759"/>
<dbReference type="Gene3D" id="3.40.50.300">
    <property type="entry name" value="P-loop containing nucleotide triphosphate hydrolases"/>
    <property type="match status" value="1"/>
</dbReference>
<feature type="transmembrane region" description="Helical" evidence="8">
    <location>
        <begin position="276"/>
        <end position="295"/>
    </location>
</feature>
<dbReference type="PROSITE" id="PS50893">
    <property type="entry name" value="ABC_TRANSPORTER_2"/>
    <property type="match status" value="1"/>
</dbReference>
<evidence type="ECO:0000256" key="8">
    <source>
        <dbReference type="SAM" id="Phobius"/>
    </source>
</evidence>
<dbReference type="InterPro" id="IPR011527">
    <property type="entry name" value="ABC1_TM_dom"/>
</dbReference>
<evidence type="ECO:0008006" key="14">
    <source>
        <dbReference type="Google" id="ProtNLM"/>
    </source>
</evidence>
<dbReference type="PANTHER" id="PTHR24223">
    <property type="entry name" value="ATP-BINDING CASSETTE SUB-FAMILY C"/>
    <property type="match status" value="1"/>
</dbReference>
<dbReference type="PANTHER" id="PTHR24223:SF415">
    <property type="entry name" value="FI20190P1"/>
    <property type="match status" value="1"/>
</dbReference>
<comment type="caution">
    <text evidence="12">The sequence shown here is derived from an EMBL/GenBank/DDBJ whole genome shotgun (WGS) entry which is preliminary data.</text>
</comment>
<dbReference type="InterPro" id="IPR003593">
    <property type="entry name" value="AAA+_ATPase"/>
</dbReference>
<dbReference type="CDD" id="cd18580">
    <property type="entry name" value="ABC_6TM_ABCC_D2"/>
    <property type="match status" value="1"/>
</dbReference>
<evidence type="ECO:0000256" key="6">
    <source>
        <dbReference type="ARBA" id="ARBA00022989"/>
    </source>
</evidence>